<dbReference type="EMBL" id="JBHUOM010000035">
    <property type="protein sequence ID" value="MFD2937531.1"/>
    <property type="molecule type" value="Genomic_DNA"/>
</dbReference>
<dbReference type="Proteomes" id="UP001597512">
    <property type="component" value="Unassembled WGS sequence"/>
</dbReference>
<feature type="domain" description="VOC" evidence="2">
    <location>
        <begin position="156"/>
        <end position="279"/>
    </location>
</feature>
<proteinExistence type="predicted"/>
<dbReference type="SUPFAM" id="SSF54593">
    <property type="entry name" value="Glyoxalase/Bleomycin resistance protein/Dihydroxybiphenyl dioxygenase"/>
    <property type="match status" value="1"/>
</dbReference>
<dbReference type="CDD" id="cd09013">
    <property type="entry name" value="BphC-JF8_N_like"/>
    <property type="match status" value="1"/>
</dbReference>
<comment type="caution">
    <text evidence="3">The sequence shown here is derived from an EMBL/GenBank/DDBJ whole genome shotgun (WGS) entry which is preliminary data.</text>
</comment>
<organism evidence="3 4">
    <name type="scientific">Spirosoma flavum</name>
    <dbReference type="NCBI Taxonomy" id="2048557"/>
    <lineage>
        <taxon>Bacteria</taxon>
        <taxon>Pseudomonadati</taxon>
        <taxon>Bacteroidota</taxon>
        <taxon>Cytophagia</taxon>
        <taxon>Cytophagales</taxon>
        <taxon>Cytophagaceae</taxon>
        <taxon>Spirosoma</taxon>
    </lineage>
</organism>
<evidence type="ECO:0000259" key="2">
    <source>
        <dbReference type="PROSITE" id="PS51819"/>
    </source>
</evidence>
<feature type="domain" description="VOC" evidence="2">
    <location>
        <begin position="14"/>
        <end position="126"/>
    </location>
</feature>
<gene>
    <name evidence="3" type="ORF">ACFS25_27405</name>
</gene>
<dbReference type="InterPro" id="IPR004360">
    <property type="entry name" value="Glyas_Fos-R_dOase_dom"/>
</dbReference>
<protein>
    <submittedName>
        <fullName evidence="3">VOC family protein</fullName>
    </submittedName>
</protein>
<accession>A0ABW6AQC8</accession>
<dbReference type="Pfam" id="PF00903">
    <property type="entry name" value="Glyoxalase"/>
    <property type="match status" value="2"/>
</dbReference>
<dbReference type="PROSITE" id="PS51819">
    <property type="entry name" value="VOC"/>
    <property type="match status" value="2"/>
</dbReference>
<dbReference type="InterPro" id="IPR037523">
    <property type="entry name" value="VOC_core"/>
</dbReference>
<dbReference type="InterPro" id="IPR050383">
    <property type="entry name" value="GlyoxalaseI/FosfomycinResist"/>
</dbReference>
<dbReference type="InterPro" id="IPR029068">
    <property type="entry name" value="Glyas_Bleomycin-R_OHBP_Dase"/>
</dbReference>
<evidence type="ECO:0000256" key="1">
    <source>
        <dbReference type="SAM" id="MobiDB-lite"/>
    </source>
</evidence>
<evidence type="ECO:0000313" key="3">
    <source>
        <dbReference type="EMBL" id="MFD2937531.1"/>
    </source>
</evidence>
<evidence type="ECO:0000313" key="4">
    <source>
        <dbReference type="Proteomes" id="UP001597512"/>
    </source>
</evidence>
<feature type="region of interest" description="Disordered" evidence="1">
    <location>
        <begin position="315"/>
        <end position="334"/>
    </location>
</feature>
<reference evidence="4" key="1">
    <citation type="journal article" date="2019" name="Int. J. Syst. Evol. Microbiol.">
        <title>The Global Catalogue of Microorganisms (GCM) 10K type strain sequencing project: providing services to taxonomists for standard genome sequencing and annotation.</title>
        <authorList>
            <consortium name="The Broad Institute Genomics Platform"/>
            <consortium name="The Broad Institute Genome Sequencing Center for Infectious Disease"/>
            <person name="Wu L."/>
            <person name="Ma J."/>
        </authorList>
    </citation>
    <scope>NUCLEOTIDE SEQUENCE [LARGE SCALE GENOMIC DNA]</scope>
    <source>
        <strain evidence="4">KCTC 52490</strain>
    </source>
</reference>
<keyword evidence="4" id="KW-1185">Reference proteome</keyword>
<dbReference type="Gene3D" id="3.10.180.10">
    <property type="entry name" value="2,3-Dihydroxybiphenyl 1,2-Dioxygenase, domain 1"/>
    <property type="match status" value="2"/>
</dbReference>
<dbReference type="PANTHER" id="PTHR21366">
    <property type="entry name" value="GLYOXALASE FAMILY PROTEIN"/>
    <property type="match status" value="1"/>
</dbReference>
<name>A0ABW6AQC8_9BACT</name>
<dbReference type="RefSeq" id="WP_381507700.1">
    <property type="nucleotide sequence ID" value="NZ_JBHUOM010000035.1"/>
</dbReference>
<sequence>MNNPIHDTVWDLAHLAHVEMLTPKLDASTRFFTEIMGMSISAVQGDSIYLRAYDDYEHHTLKLTASSQAGMRHFAWRTRSPQALTRRVAAIEQTPYAIGWNEGDLGHGPAYQFHSPDGHLTEIYFETEKYRPDPQDQSALKNTASKFPGRGINVRRIDHLNLFAADVRAFRDFQLETLGGILTETIVDDLENLNPRAVWFMVNSKSYDLAVTLDYLGLQGRFHHVTYVVNSREEVLIAADICLENGISIETGPHKHTIQQTFFLYVYEPGGNRVEIANTTARLITDPDHQTVVWTQEERRKGQAWGLPTIPSFHTQGTPMPVSTSELGNGRMSQ</sequence>